<organism evidence="2 3">
    <name type="scientific">Pseudothioclava arenosa</name>
    <dbReference type="NCBI Taxonomy" id="1795308"/>
    <lineage>
        <taxon>Bacteria</taxon>
        <taxon>Pseudomonadati</taxon>
        <taxon>Pseudomonadota</taxon>
        <taxon>Alphaproteobacteria</taxon>
        <taxon>Rhodobacterales</taxon>
        <taxon>Paracoccaceae</taxon>
        <taxon>Pseudothioclava</taxon>
    </lineage>
</organism>
<evidence type="ECO:0000313" key="3">
    <source>
        <dbReference type="Proteomes" id="UP000243507"/>
    </source>
</evidence>
<evidence type="ECO:0000313" key="2">
    <source>
        <dbReference type="EMBL" id="PCD76613.1"/>
    </source>
</evidence>
<keyword evidence="1" id="KW-0732">Signal</keyword>
<name>A0A2A4CKR7_9RHOB</name>
<dbReference type="OrthoDB" id="7791409at2"/>
<proteinExistence type="predicted"/>
<dbReference type="EMBL" id="NTJD01000005">
    <property type="protein sequence ID" value="PCD76613.1"/>
    <property type="molecule type" value="Genomic_DNA"/>
</dbReference>
<feature type="signal peptide" evidence="1">
    <location>
        <begin position="1"/>
        <end position="24"/>
    </location>
</feature>
<sequence length="495" mass="52110">MCFQKLPGASLTLAFVISAGAAQADVSAEQVWQAWIKQYEAYGYTVSTEALDESGDTLTAKGVVMRSAVEGSSFDITIPEIAMRETGSGTVEVSFSEEMLGTAITEVPEQAPLKMNIAMRQADMMLIVSGAPEALNYAFTMPEFVAELDQTVMGDAEAVPVKVWMSMTGGKGTYDVTEANGQTIVSQATLGGMRMTASGADPETGGTFAMEFDFSDMSYASNAVIPDGINMQDMGAALAGGAQFLVDFGYGKSTGKITADSPDGPVEMSSLTDSGTVKFEMSGQSLRYAGTGAGLKIDANIATLPMPVSAKMASSEFDFAMPVGPSDESQPLIGKLVMSDLVVSDELWALFDPMQQLPRDPATLVIDLSGKGRAMMNLFSPEAAQMPVPPIQVEQLDINALRLDLAGAELTGNGALSFDNAMGMPMPVGKIDLRLAGANGLMGTLTAMGLLPEDQAMFARMMMGLYAVPVGEDEVTSTIEFKEGGEVLANGQRIQ</sequence>
<evidence type="ECO:0008006" key="4">
    <source>
        <dbReference type="Google" id="ProtNLM"/>
    </source>
</evidence>
<dbReference type="AlphaFoldDB" id="A0A2A4CKR7"/>
<reference evidence="2 3" key="1">
    <citation type="submission" date="2017-09" db="EMBL/GenBank/DDBJ databases">
        <title>A multilocus sequence analysis scheme for characterization of bacteria in the genus Thioclava.</title>
        <authorList>
            <person name="Liu Y."/>
            <person name="Shao Z."/>
        </authorList>
    </citation>
    <scope>NUCLEOTIDE SEQUENCE [LARGE SCALE GENOMIC DNA]</scope>
    <source>
        <strain evidence="2 3">CAU 1312</strain>
    </source>
</reference>
<gene>
    <name evidence="2" type="ORF">CLN94_08435</name>
</gene>
<dbReference type="Proteomes" id="UP000243507">
    <property type="component" value="Unassembled WGS sequence"/>
</dbReference>
<dbReference type="Pfam" id="PF09898">
    <property type="entry name" value="DUF2125"/>
    <property type="match status" value="1"/>
</dbReference>
<keyword evidence="3" id="KW-1185">Reference proteome</keyword>
<accession>A0A2A4CKR7</accession>
<feature type="chain" id="PRO_5013399703" description="DUF2125 domain-containing protein" evidence="1">
    <location>
        <begin position="25"/>
        <end position="495"/>
    </location>
</feature>
<dbReference type="RefSeq" id="WP_096433143.1">
    <property type="nucleotide sequence ID" value="NZ_NTJD01000005.1"/>
</dbReference>
<protein>
    <recommendedName>
        <fullName evidence="4">DUF2125 domain-containing protein</fullName>
    </recommendedName>
</protein>
<comment type="caution">
    <text evidence="2">The sequence shown here is derived from an EMBL/GenBank/DDBJ whole genome shotgun (WGS) entry which is preliminary data.</text>
</comment>
<dbReference type="InterPro" id="IPR018666">
    <property type="entry name" value="DUF2125"/>
</dbReference>
<evidence type="ECO:0000256" key="1">
    <source>
        <dbReference type="SAM" id="SignalP"/>
    </source>
</evidence>